<name>A0A1I7Z627_9BILA</name>
<proteinExistence type="predicted"/>
<evidence type="ECO:0000313" key="3">
    <source>
        <dbReference type="WBParaSite" id="L893_g23136.t1"/>
    </source>
</evidence>
<feature type="compositionally biased region" description="Basic and acidic residues" evidence="1">
    <location>
        <begin position="166"/>
        <end position="180"/>
    </location>
</feature>
<dbReference type="Proteomes" id="UP000095287">
    <property type="component" value="Unplaced"/>
</dbReference>
<reference evidence="3" key="1">
    <citation type="submission" date="2016-11" db="UniProtKB">
        <authorList>
            <consortium name="WormBaseParasite"/>
        </authorList>
    </citation>
    <scope>IDENTIFICATION</scope>
</reference>
<evidence type="ECO:0000256" key="1">
    <source>
        <dbReference type="SAM" id="MobiDB-lite"/>
    </source>
</evidence>
<accession>A0A1I7Z627</accession>
<dbReference type="WBParaSite" id="L893_g23136.t1">
    <property type="protein sequence ID" value="L893_g23136.t1"/>
    <property type="gene ID" value="L893_g23136"/>
</dbReference>
<protein>
    <submittedName>
        <fullName evidence="3">Uncharacterized protein</fullName>
    </submittedName>
</protein>
<evidence type="ECO:0000313" key="2">
    <source>
        <dbReference type="Proteomes" id="UP000095287"/>
    </source>
</evidence>
<feature type="region of interest" description="Disordered" evidence="1">
    <location>
        <begin position="166"/>
        <end position="215"/>
    </location>
</feature>
<keyword evidence="2" id="KW-1185">Reference proteome</keyword>
<sequence length="229" mass="25914">MFAWTHMVNPFVTIYFVRPYNRAARRLFCFWMKPTVQPATRGRASYLTSNLSFVSPAELPDQAWDAGTVSRAEDGQLLLPQRQEDLQRGGVTLSLSLSQRATSARIVGNVVMEVLVKELLERASGERIQKATKITLFTYLQRKSPKHTGQAESWKEHSPLRECERLHPGDAERDGDDQVARQRAPVPKALLLGRRPVAHPLDADQQEAPQGAKRVKAIRRSYKEAVRSE</sequence>
<dbReference type="AlphaFoldDB" id="A0A1I7Z627"/>
<organism evidence="2 3">
    <name type="scientific">Steinernema glaseri</name>
    <dbReference type="NCBI Taxonomy" id="37863"/>
    <lineage>
        <taxon>Eukaryota</taxon>
        <taxon>Metazoa</taxon>
        <taxon>Ecdysozoa</taxon>
        <taxon>Nematoda</taxon>
        <taxon>Chromadorea</taxon>
        <taxon>Rhabditida</taxon>
        <taxon>Tylenchina</taxon>
        <taxon>Panagrolaimomorpha</taxon>
        <taxon>Strongyloidoidea</taxon>
        <taxon>Steinernematidae</taxon>
        <taxon>Steinernema</taxon>
    </lineage>
</organism>